<feature type="compositionally biased region" description="Polar residues" evidence="1">
    <location>
        <begin position="73"/>
        <end position="92"/>
    </location>
</feature>
<proteinExistence type="predicted"/>
<evidence type="ECO:0000313" key="3">
    <source>
        <dbReference type="Proteomes" id="UP001497497"/>
    </source>
</evidence>
<organism evidence="2 3">
    <name type="scientific">Lymnaea stagnalis</name>
    <name type="common">Great pond snail</name>
    <name type="synonym">Helix stagnalis</name>
    <dbReference type="NCBI Taxonomy" id="6523"/>
    <lineage>
        <taxon>Eukaryota</taxon>
        <taxon>Metazoa</taxon>
        <taxon>Spiralia</taxon>
        <taxon>Lophotrochozoa</taxon>
        <taxon>Mollusca</taxon>
        <taxon>Gastropoda</taxon>
        <taxon>Heterobranchia</taxon>
        <taxon>Euthyneura</taxon>
        <taxon>Panpulmonata</taxon>
        <taxon>Hygrophila</taxon>
        <taxon>Lymnaeoidea</taxon>
        <taxon>Lymnaeidae</taxon>
        <taxon>Lymnaea</taxon>
    </lineage>
</organism>
<keyword evidence="3" id="KW-1185">Reference proteome</keyword>
<feature type="compositionally biased region" description="Polar residues" evidence="1">
    <location>
        <begin position="13"/>
        <end position="25"/>
    </location>
</feature>
<name>A0AAV2GY41_LYMST</name>
<feature type="region of interest" description="Disordered" evidence="1">
    <location>
        <begin position="1"/>
        <end position="101"/>
    </location>
</feature>
<reference evidence="2 3" key="1">
    <citation type="submission" date="2024-04" db="EMBL/GenBank/DDBJ databases">
        <authorList>
            <consortium name="Genoscope - CEA"/>
            <person name="William W."/>
        </authorList>
    </citation>
    <scope>NUCLEOTIDE SEQUENCE [LARGE SCALE GENOMIC DNA]</scope>
</reference>
<evidence type="ECO:0000256" key="1">
    <source>
        <dbReference type="SAM" id="MobiDB-lite"/>
    </source>
</evidence>
<evidence type="ECO:0000313" key="2">
    <source>
        <dbReference type="EMBL" id="CAL1526350.1"/>
    </source>
</evidence>
<dbReference type="AlphaFoldDB" id="A0AAV2GY41"/>
<sequence length="101" mass="10286">MGNKLRKFKDSIMNPTGDQEGTSALTEPPKEELNKPPANTQSPDTPLPTNTTAHTNAEAGGVGDSPENVMKSEPTSTDPSSANAPAAGQSSSTPPPVSGVD</sequence>
<dbReference type="Proteomes" id="UP001497497">
    <property type="component" value="Unassembled WGS sequence"/>
</dbReference>
<comment type="caution">
    <text evidence="2">The sequence shown here is derived from an EMBL/GenBank/DDBJ whole genome shotgun (WGS) entry which is preliminary data.</text>
</comment>
<gene>
    <name evidence="2" type="ORF">GSLYS_00000527001</name>
</gene>
<protein>
    <submittedName>
        <fullName evidence="2">Uncharacterized protein</fullName>
    </submittedName>
</protein>
<dbReference type="EMBL" id="CAXITT010000004">
    <property type="protein sequence ID" value="CAL1526350.1"/>
    <property type="molecule type" value="Genomic_DNA"/>
</dbReference>
<feature type="non-terminal residue" evidence="2">
    <location>
        <position position="101"/>
    </location>
</feature>
<accession>A0AAV2GY41</accession>
<feature type="compositionally biased region" description="Polar residues" evidence="1">
    <location>
        <begin position="37"/>
        <end position="55"/>
    </location>
</feature>